<dbReference type="EMBL" id="BQKY01000003">
    <property type="protein sequence ID" value="GJN88762.1"/>
    <property type="molecule type" value="Genomic_DNA"/>
</dbReference>
<evidence type="ECO:0000313" key="4">
    <source>
        <dbReference type="Proteomes" id="UP001342314"/>
    </source>
</evidence>
<evidence type="ECO:0000313" key="3">
    <source>
        <dbReference type="EMBL" id="GJN88762.1"/>
    </source>
</evidence>
<keyword evidence="2" id="KW-0732">Signal</keyword>
<feature type="region of interest" description="Disordered" evidence="1">
    <location>
        <begin position="44"/>
        <end position="75"/>
    </location>
</feature>
<feature type="chain" id="PRO_5043910278" evidence="2">
    <location>
        <begin position="26"/>
        <end position="246"/>
    </location>
</feature>
<feature type="region of interest" description="Disordered" evidence="1">
    <location>
        <begin position="158"/>
        <end position="221"/>
    </location>
</feature>
<dbReference type="Proteomes" id="UP001342314">
    <property type="component" value="Unassembled WGS sequence"/>
</dbReference>
<sequence>MLFLPHKTLLALCVLAVLSARAAHATLSPDAALHERALESRLNNRAALSRRAATSSSPAKRSSHRSHPSHYTSSSPFANAAAALQDASSDDAASSRQKNVAFRQATIRDAAAANTLSKKRAAIEAAGRKRASGASDVGAKPATKRRAVEWAQVLDHGAAPAPAASPEAAQADSASGTARAAKRHASHAPGPAPVAAPVKWYAADSQAPSSRERRVKRALDQELRLSTAQRMEIRMKRMVPLFQEEV</sequence>
<keyword evidence="4" id="KW-1185">Reference proteome</keyword>
<feature type="compositionally biased region" description="Low complexity" evidence="1">
    <location>
        <begin position="158"/>
        <end position="175"/>
    </location>
</feature>
<feature type="signal peptide" evidence="2">
    <location>
        <begin position="1"/>
        <end position="25"/>
    </location>
</feature>
<protein>
    <submittedName>
        <fullName evidence="3">Uncharacterized protein</fullName>
    </submittedName>
</protein>
<dbReference type="AlphaFoldDB" id="A0AAV5GI57"/>
<comment type="caution">
    <text evidence="3">The sequence shown here is derived from an EMBL/GenBank/DDBJ whole genome shotgun (WGS) entry which is preliminary data.</text>
</comment>
<feature type="compositionally biased region" description="Low complexity" evidence="1">
    <location>
        <begin position="44"/>
        <end position="60"/>
    </location>
</feature>
<name>A0AAV5GI57_9BASI</name>
<proteinExistence type="predicted"/>
<gene>
    <name evidence="3" type="ORF">Rhopal_001730-T1</name>
</gene>
<organism evidence="3 4">
    <name type="scientific">Rhodotorula paludigena</name>
    <dbReference type="NCBI Taxonomy" id="86838"/>
    <lineage>
        <taxon>Eukaryota</taxon>
        <taxon>Fungi</taxon>
        <taxon>Dikarya</taxon>
        <taxon>Basidiomycota</taxon>
        <taxon>Pucciniomycotina</taxon>
        <taxon>Microbotryomycetes</taxon>
        <taxon>Sporidiobolales</taxon>
        <taxon>Sporidiobolaceae</taxon>
        <taxon>Rhodotorula</taxon>
    </lineage>
</organism>
<accession>A0AAV5GI57</accession>
<evidence type="ECO:0000256" key="2">
    <source>
        <dbReference type="SAM" id="SignalP"/>
    </source>
</evidence>
<evidence type="ECO:0000256" key="1">
    <source>
        <dbReference type="SAM" id="MobiDB-lite"/>
    </source>
</evidence>
<reference evidence="3 4" key="1">
    <citation type="submission" date="2021-12" db="EMBL/GenBank/DDBJ databases">
        <title>High titer production of polyol ester of fatty acids by Rhodotorula paludigena BS15 towards product separation-free biomass refinery.</title>
        <authorList>
            <person name="Mano J."/>
            <person name="Ono H."/>
            <person name="Tanaka T."/>
            <person name="Naito K."/>
            <person name="Sushida H."/>
            <person name="Ike M."/>
            <person name="Tokuyasu K."/>
            <person name="Kitaoka M."/>
        </authorList>
    </citation>
    <scope>NUCLEOTIDE SEQUENCE [LARGE SCALE GENOMIC DNA]</scope>
    <source>
        <strain evidence="3 4">BS15</strain>
    </source>
</reference>